<dbReference type="InterPro" id="IPR036426">
    <property type="entry name" value="Bulb-type_lectin_dom_sf"/>
</dbReference>
<feature type="region of interest" description="Disordered" evidence="1">
    <location>
        <begin position="366"/>
        <end position="385"/>
    </location>
</feature>
<name>A0A317N1Z0_9NOCA</name>
<feature type="region of interest" description="Disordered" evidence="1">
    <location>
        <begin position="528"/>
        <end position="555"/>
    </location>
</feature>
<gene>
    <name evidence="3" type="ORF">DFR69_12211</name>
</gene>
<dbReference type="InterPro" id="IPR001480">
    <property type="entry name" value="Bulb-type_lectin_dom"/>
</dbReference>
<dbReference type="AlphaFoldDB" id="A0A317N1Z0"/>
<dbReference type="Proteomes" id="UP000246410">
    <property type="component" value="Unassembled WGS sequence"/>
</dbReference>
<protein>
    <recommendedName>
        <fullName evidence="2">Bulb-type lectin domain-containing protein</fullName>
    </recommendedName>
</protein>
<proteinExistence type="predicted"/>
<feature type="compositionally biased region" description="Low complexity" evidence="1">
    <location>
        <begin position="1"/>
        <end position="12"/>
    </location>
</feature>
<dbReference type="EMBL" id="QGTL01000022">
    <property type="protein sequence ID" value="PWV66946.1"/>
    <property type="molecule type" value="Genomic_DNA"/>
</dbReference>
<comment type="caution">
    <text evidence="3">The sequence shown here is derived from an EMBL/GenBank/DDBJ whole genome shotgun (WGS) entry which is preliminary data.</text>
</comment>
<dbReference type="Gene3D" id="2.90.10.30">
    <property type="match status" value="1"/>
</dbReference>
<feature type="compositionally biased region" description="Gly residues" evidence="1">
    <location>
        <begin position="409"/>
        <end position="420"/>
    </location>
</feature>
<feature type="region of interest" description="Disordered" evidence="1">
    <location>
        <begin position="441"/>
        <end position="496"/>
    </location>
</feature>
<dbReference type="PROSITE" id="PS50927">
    <property type="entry name" value="BULB_LECTIN"/>
    <property type="match status" value="1"/>
</dbReference>
<evidence type="ECO:0000313" key="4">
    <source>
        <dbReference type="Proteomes" id="UP000246410"/>
    </source>
</evidence>
<feature type="domain" description="Bulb-type lectin" evidence="2">
    <location>
        <begin position="21"/>
        <end position="133"/>
    </location>
</feature>
<feature type="compositionally biased region" description="Low complexity" evidence="1">
    <location>
        <begin position="638"/>
        <end position="653"/>
    </location>
</feature>
<feature type="compositionally biased region" description="Basic and acidic residues" evidence="1">
    <location>
        <begin position="452"/>
        <end position="461"/>
    </location>
</feature>
<evidence type="ECO:0000313" key="3">
    <source>
        <dbReference type="EMBL" id="PWV66946.1"/>
    </source>
</evidence>
<feature type="region of interest" description="Disordered" evidence="1">
    <location>
        <begin position="1"/>
        <end position="20"/>
    </location>
</feature>
<accession>A0A317N1Z0</accession>
<feature type="region of interest" description="Disordered" evidence="1">
    <location>
        <begin position="327"/>
        <end position="347"/>
    </location>
</feature>
<evidence type="ECO:0000256" key="1">
    <source>
        <dbReference type="SAM" id="MobiDB-lite"/>
    </source>
</evidence>
<keyword evidence="4" id="KW-1185">Reference proteome</keyword>
<reference evidence="3 4" key="1">
    <citation type="submission" date="2018-05" db="EMBL/GenBank/DDBJ databases">
        <title>Genomic Encyclopedia of Type Strains, Phase IV (KMG-IV): sequencing the most valuable type-strain genomes for metagenomic binning, comparative biology and taxonomic classification.</title>
        <authorList>
            <person name="Goeker M."/>
        </authorList>
    </citation>
    <scope>NUCLEOTIDE SEQUENCE [LARGE SCALE GENOMIC DNA]</scope>
    <source>
        <strain evidence="3 4">DSM 44717</strain>
    </source>
</reference>
<feature type="compositionally biased region" description="Pro residues" evidence="1">
    <location>
        <begin position="628"/>
        <end position="637"/>
    </location>
</feature>
<feature type="compositionally biased region" description="Low complexity" evidence="1">
    <location>
        <begin position="469"/>
        <end position="478"/>
    </location>
</feature>
<dbReference type="SUPFAM" id="SSF51110">
    <property type="entry name" value="alpha-D-mannose-specific plant lectins"/>
    <property type="match status" value="1"/>
</dbReference>
<sequence length="653" mass="67817">MAPTTTTQPDAAPKVDAGTQTNGLAAGASLGIGQKLESQNGQYSLRIDNGNLVLTGPGGTAWQSGTNNDKGAIVHAAFGKDGSLDLKANAYYQALSVWSTEQKLPGAARLQLNNDGSLVVLDEKNAVLGSIAKAPVRAPLSIQLHRPLGASAMLRAVIDMVEERLRVAASPEVLGTGATTKVVNLDQLLTNEGLADTKNVSTMVTSYNGKLDRLQRVKDTLHAMTTAVDASTAEVSERRKQTLDKIEKIVSDLNDKLWEPNRVSTATTGGDGKYADISYDERGELRSAKLRPHTEEALLRTLFDAVGAVETEIKAMVAAADNSGQKIGQNVPHYENERPRTDSGVAPAIETTDYSPLFTDLLGETAADDDRDTDPAAPRGGDSGVLTLLNSAIRDLKAGGTAKAAGTSAPGGGQSAGGGSNPLAAMSQMLPLLMSSMMMNNSANSRDKKRKQSDEPDETRPEPAPAPEPQAQASAVPAPGGGPEAALPPPSAVTATPARPATMVDLKLAGLRSQEVSSVVAEAVQKELNNPNGSDAKTAYQGTAGQADTWTQADGSQLRTGDIVEWRNGTGLLVVSENGVQVIVDGQLTPLEQDGQPKDGRGRFGEFMAFRHPGGADSAPAPVIDPSGAPPPIPAPVPAGTTAARPVPGSRTT</sequence>
<feature type="region of interest" description="Disordered" evidence="1">
    <location>
        <begin position="402"/>
        <end position="424"/>
    </location>
</feature>
<feature type="compositionally biased region" description="Basic and acidic residues" evidence="1">
    <location>
        <begin position="595"/>
        <end position="604"/>
    </location>
</feature>
<organism evidence="3 4">
    <name type="scientific">Nocardia neocaledoniensis</name>
    <dbReference type="NCBI Taxonomy" id="236511"/>
    <lineage>
        <taxon>Bacteria</taxon>
        <taxon>Bacillati</taxon>
        <taxon>Actinomycetota</taxon>
        <taxon>Actinomycetes</taxon>
        <taxon>Mycobacteriales</taxon>
        <taxon>Nocardiaceae</taxon>
        <taxon>Nocardia</taxon>
    </lineage>
</organism>
<dbReference type="RefSeq" id="WP_110041670.1">
    <property type="nucleotide sequence ID" value="NZ_QGTL01000022.1"/>
</dbReference>
<feature type="region of interest" description="Disordered" evidence="1">
    <location>
        <begin position="590"/>
        <end position="653"/>
    </location>
</feature>
<evidence type="ECO:0000259" key="2">
    <source>
        <dbReference type="PROSITE" id="PS50927"/>
    </source>
</evidence>